<keyword evidence="2 8" id="KW-0808">Transferase</keyword>
<feature type="binding site" evidence="8">
    <location>
        <position position="105"/>
    </location>
    <ligand>
        <name>Mg(2+)</name>
        <dbReference type="ChEBI" id="CHEBI:18420"/>
    </ligand>
</feature>
<evidence type="ECO:0000313" key="11">
    <source>
        <dbReference type="Proteomes" id="UP000199771"/>
    </source>
</evidence>
<comment type="function">
    <text evidence="8">Transfers a GMP moiety from GTP to Mo-molybdopterin (Mo-MPT) cofactor (Moco or molybdenum cofactor) to form Mo-molybdopterin guanine dinucleotide (Mo-MGD) cofactor.</text>
</comment>
<reference evidence="10 11" key="1">
    <citation type="submission" date="2016-10" db="EMBL/GenBank/DDBJ databases">
        <authorList>
            <person name="de Groot N.N."/>
        </authorList>
    </citation>
    <scope>NUCLEOTIDE SEQUENCE [LARGE SCALE GENOMIC DNA]</scope>
    <source>
        <strain evidence="10 11">DSM 23609</strain>
    </source>
</reference>
<comment type="subunit">
    <text evidence="8">Monomer.</text>
</comment>
<dbReference type="InterPro" id="IPR013482">
    <property type="entry name" value="Molybde_CF_guanTrfase"/>
</dbReference>
<dbReference type="HAMAP" id="MF_00316">
    <property type="entry name" value="MobA"/>
    <property type="match status" value="1"/>
</dbReference>
<dbReference type="RefSeq" id="WP_159431026.1">
    <property type="nucleotide sequence ID" value="NZ_FOOC01000001.1"/>
</dbReference>
<dbReference type="STRING" id="1076937.SAMN04488120_101122"/>
<dbReference type="InterPro" id="IPR029044">
    <property type="entry name" value="Nucleotide-diphossugar_trans"/>
</dbReference>
<dbReference type="GO" id="GO:1902758">
    <property type="term" value="P:bis(molybdopterin guanine dinucleotide)molybdenum biosynthetic process"/>
    <property type="evidence" value="ECO:0007669"/>
    <property type="project" value="TreeGrafter"/>
</dbReference>
<feature type="binding site" evidence="8">
    <location>
        <position position="75"/>
    </location>
    <ligand>
        <name>GTP</name>
        <dbReference type="ChEBI" id="CHEBI:37565"/>
    </ligand>
</feature>
<dbReference type="Proteomes" id="UP000199771">
    <property type="component" value="Unassembled WGS sequence"/>
</dbReference>
<dbReference type="AlphaFoldDB" id="A0A1I2H448"/>
<evidence type="ECO:0000256" key="2">
    <source>
        <dbReference type="ARBA" id="ARBA00022679"/>
    </source>
</evidence>
<dbReference type="NCBIfam" id="TIGR02665">
    <property type="entry name" value="molyb_mobA"/>
    <property type="match status" value="1"/>
</dbReference>
<evidence type="ECO:0000256" key="8">
    <source>
        <dbReference type="HAMAP-Rule" id="MF_00316"/>
    </source>
</evidence>
<evidence type="ECO:0000256" key="3">
    <source>
        <dbReference type="ARBA" id="ARBA00022723"/>
    </source>
</evidence>
<dbReference type="CDD" id="cd02503">
    <property type="entry name" value="MobA"/>
    <property type="match status" value="1"/>
</dbReference>
<comment type="catalytic activity">
    <reaction evidence="8">
        <text>Mo-molybdopterin + GTP + H(+) = Mo-molybdopterin guanine dinucleotide + diphosphate</text>
        <dbReference type="Rhea" id="RHEA:34243"/>
        <dbReference type="ChEBI" id="CHEBI:15378"/>
        <dbReference type="ChEBI" id="CHEBI:33019"/>
        <dbReference type="ChEBI" id="CHEBI:37565"/>
        <dbReference type="ChEBI" id="CHEBI:71302"/>
        <dbReference type="ChEBI" id="CHEBI:71310"/>
        <dbReference type="EC" id="2.7.7.77"/>
    </reaction>
</comment>
<keyword evidence="10" id="KW-0548">Nucleotidyltransferase</keyword>
<gene>
    <name evidence="8" type="primary">mobA</name>
    <name evidence="10" type="ORF">SAMN04488120_101122</name>
</gene>
<feature type="binding site" evidence="8">
    <location>
        <begin position="16"/>
        <end position="18"/>
    </location>
    <ligand>
        <name>GTP</name>
        <dbReference type="ChEBI" id="CHEBI:37565"/>
    </ligand>
</feature>
<organism evidence="10 11">
    <name type="scientific">Fontimonas thermophila</name>
    <dbReference type="NCBI Taxonomy" id="1076937"/>
    <lineage>
        <taxon>Bacteria</taxon>
        <taxon>Pseudomonadati</taxon>
        <taxon>Pseudomonadota</taxon>
        <taxon>Gammaproteobacteria</taxon>
        <taxon>Nevskiales</taxon>
        <taxon>Nevskiaceae</taxon>
        <taxon>Fontimonas</taxon>
    </lineage>
</organism>
<dbReference type="Gene3D" id="3.90.550.10">
    <property type="entry name" value="Spore Coat Polysaccharide Biosynthesis Protein SpsA, Chain A"/>
    <property type="match status" value="1"/>
</dbReference>
<evidence type="ECO:0000256" key="4">
    <source>
        <dbReference type="ARBA" id="ARBA00022741"/>
    </source>
</evidence>
<feature type="domain" description="MobA-like NTP transferase" evidence="9">
    <location>
        <begin position="13"/>
        <end position="169"/>
    </location>
</feature>
<dbReference type="PANTHER" id="PTHR19136">
    <property type="entry name" value="MOLYBDENUM COFACTOR GUANYLYLTRANSFERASE"/>
    <property type="match status" value="1"/>
</dbReference>
<accession>A0A1I2H448</accession>
<dbReference type="PANTHER" id="PTHR19136:SF81">
    <property type="entry name" value="MOLYBDENUM COFACTOR GUANYLYLTRANSFERASE"/>
    <property type="match status" value="1"/>
</dbReference>
<keyword evidence="1 8" id="KW-0963">Cytoplasm</keyword>
<evidence type="ECO:0000256" key="6">
    <source>
        <dbReference type="ARBA" id="ARBA00023134"/>
    </source>
</evidence>
<comment type="cofactor">
    <cofactor evidence="8">
        <name>Mg(2+)</name>
        <dbReference type="ChEBI" id="CHEBI:18420"/>
    </cofactor>
</comment>
<comment type="subcellular location">
    <subcellularLocation>
        <location evidence="8">Cytoplasm</location>
    </subcellularLocation>
</comment>
<keyword evidence="4 8" id="KW-0547">Nucleotide-binding</keyword>
<comment type="domain">
    <text evidence="8">The N-terminal domain determines nucleotide recognition and specific binding, while the C-terminal domain determines the specific binding to the target protein.</text>
</comment>
<keyword evidence="11" id="KW-1185">Reference proteome</keyword>
<dbReference type="EC" id="2.7.7.77" evidence="8"/>
<comment type="caution">
    <text evidence="8">Lacks conserved residue(s) required for the propagation of feature annotation.</text>
</comment>
<evidence type="ECO:0000256" key="7">
    <source>
        <dbReference type="ARBA" id="ARBA00023150"/>
    </source>
</evidence>
<keyword evidence="3 8" id="KW-0479">Metal-binding</keyword>
<feature type="binding site" evidence="8">
    <location>
        <position position="29"/>
    </location>
    <ligand>
        <name>GTP</name>
        <dbReference type="ChEBI" id="CHEBI:37565"/>
    </ligand>
</feature>
<sequence length="192" mass="20089">MYAACAIHDDVTGVVLAGGRGLRFGGADKGLVAYRGRTLAEHQLALLAPQVRRVLISANRNLARYRSFGVEVVTDGQPGWFGPLAGMLAAARRADTPWLVCVACDTLGLPADSVARLIRSACRAGASAAYALADDGPHYTVCALRTDLAGSLQDALAAGRYAVRAFLFSQHAVAADFRDHALVNANGPEALA</sequence>
<keyword evidence="5 8" id="KW-0460">Magnesium</keyword>
<evidence type="ECO:0000313" key="10">
    <source>
        <dbReference type="EMBL" id="SFF24173.1"/>
    </source>
</evidence>
<keyword evidence="7 8" id="KW-0501">Molybdenum cofactor biosynthesis</keyword>
<dbReference type="Pfam" id="PF12804">
    <property type="entry name" value="NTP_transf_3"/>
    <property type="match status" value="1"/>
</dbReference>
<dbReference type="GO" id="GO:0005525">
    <property type="term" value="F:GTP binding"/>
    <property type="evidence" value="ECO:0007669"/>
    <property type="project" value="UniProtKB-UniRule"/>
</dbReference>
<name>A0A1I2H448_9GAMM</name>
<dbReference type="GO" id="GO:0046872">
    <property type="term" value="F:metal ion binding"/>
    <property type="evidence" value="ECO:0007669"/>
    <property type="project" value="UniProtKB-KW"/>
</dbReference>
<proteinExistence type="inferred from homology"/>
<protein>
    <recommendedName>
        <fullName evidence="8">Molybdenum cofactor guanylyltransferase</fullName>
        <shortName evidence="8">MoCo guanylyltransferase</shortName>
        <ecNumber evidence="8">2.7.7.77</ecNumber>
    </recommendedName>
    <alternativeName>
        <fullName evidence="8">GTP:molybdopterin guanylyltransferase</fullName>
    </alternativeName>
    <alternativeName>
        <fullName evidence="8">Mo-MPT guanylyltransferase</fullName>
    </alternativeName>
    <alternativeName>
        <fullName evidence="8">Molybdopterin guanylyltransferase</fullName>
    </alternativeName>
    <alternativeName>
        <fullName evidence="8">Molybdopterin-guanine dinucleotide synthase</fullName>
        <shortName evidence="8">MGD synthase</shortName>
    </alternativeName>
</protein>
<dbReference type="OrthoDB" id="9788394at2"/>
<dbReference type="GO" id="GO:0061603">
    <property type="term" value="F:molybdenum cofactor guanylyltransferase activity"/>
    <property type="evidence" value="ECO:0007669"/>
    <property type="project" value="UniProtKB-EC"/>
</dbReference>
<keyword evidence="6 8" id="KW-0342">GTP-binding</keyword>
<dbReference type="GO" id="GO:0005737">
    <property type="term" value="C:cytoplasm"/>
    <property type="evidence" value="ECO:0007669"/>
    <property type="project" value="UniProtKB-SubCell"/>
</dbReference>
<dbReference type="InterPro" id="IPR025877">
    <property type="entry name" value="MobA-like_NTP_Trfase"/>
</dbReference>
<evidence type="ECO:0000259" key="9">
    <source>
        <dbReference type="Pfam" id="PF12804"/>
    </source>
</evidence>
<evidence type="ECO:0000256" key="5">
    <source>
        <dbReference type="ARBA" id="ARBA00022842"/>
    </source>
</evidence>
<comment type="similarity">
    <text evidence="8">Belongs to the MobA family.</text>
</comment>
<dbReference type="EMBL" id="FOOC01000001">
    <property type="protein sequence ID" value="SFF24173.1"/>
    <property type="molecule type" value="Genomic_DNA"/>
</dbReference>
<dbReference type="SUPFAM" id="SSF53448">
    <property type="entry name" value="Nucleotide-diphospho-sugar transferases"/>
    <property type="match status" value="1"/>
</dbReference>
<feature type="binding site" evidence="8">
    <location>
        <position position="105"/>
    </location>
    <ligand>
        <name>GTP</name>
        <dbReference type="ChEBI" id="CHEBI:37565"/>
    </ligand>
</feature>
<evidence type="ECO:0000256" key="1">
    <source>
        <dbReference type="ARBA" id="ARBA00022490"/>
    </source>
</evidence>